<dbReference type="RefSeq" id="WP_055032223.1">
    <property type="nucleotide sequence ID" value="NZ_CP046818.1"/>
</dbReference>
<reference evidence="3" key="2">
    <citation type="submission" date="2017-07" db="EMBL/GenBank/DDBJ databases">
        <authorList>
            <person name="Sun Z.S."/>
            <person name="Albrecht U."/>
            <person name="Echele G."/>
            <person name="Lee C.C."/>
        </authorList>
    </citation>
    <scope>NUCLEOTIDE SEQUENCE [LARGE SCALE GENOMIC DNA]</scope>
    <source>
        <strain evidence="3">OYP9E10</strain>
    </source>
</reference>
<comment type="caution">
    <text evidence="2">The sequence shown here is derived from an EMBL/GenBank/DDBJ whole genome shotgun (WGS) entry which is preliminary data.</text>
</comment>
<dbReference type="PATRIC" id="fig|1481663.11.peg.2258"/>
<dbReference type="Proteomes" id="UP000216173">
    <property type="component" value="Unassembled WGS sequence"/>
</dbReference>
<dbReference type="InterPro" id="IPR025391">
    <property type="entry name" value="DUF4123"/>
</dbReference>
<proteinExistence type="predicted"/>
<dbReference type="AlphaFoldDB" id="A0A0Q0JXL7"/>
<sequence length="176" mass="20035">MMSDEAQYVLVVDTLRVTDAKKICTQENKEWEPLYTGTDWQPQLENSPIWVSVTPHEPLWQLWENDQTWATSAVLFAYSTRQDLHEIVKSLQNNITAPCEDGRLFLLRFYSPYTLSVIAKYGDETVTNAVLGVAHSAYLSPLISQDYGVSTIQHTRISTQQTQLSLPSALIEELLQ</sequence>
<dbReference type="EMBL" id="NMSH01000045">
    <property type="protein sequence ID" value="PAR19371.1"/>
    <property type="molecule type" value="Genomic_DNA"/>
</dbReference>
<reference evidence="2 4" key="1">
    <citation type="journal article" date="2015" name="Genome Biol. Evol.">
        <title>The Dynamics of Genetic Interactions between Vibrio metoecus and Vibrio cholerae, Two Close Relatives Co-Occurring in the Environment.</title>
        <authorList>
            <person name="Orata F.D."/>
            <person name="Kirchberger P.C."/>
            <person name="Meheust R."/>
            <person name="Barlow E.J."/>
            <person name="Tarr C.L."/>
            <person name="Boucher Y."/>
        </authorList>
    </citation>
    <scope>NUCLEOTIDE SEQUENCE [LARGE SCALE GENOMIC DNA]</scope>
    <source>
        <strain evidence="2 4">YB5B04</strain>
    </source>
</reference>
<dbReference type="Proteomes" id="UP000050491">
    <property type="component" value="Unassembled WGS sequence"/>
</dbReference>
<organism evidence="2 4">
    <name type="scientific">Vibrio metoecus</name>
    <dbReference type="NCBI Taxonomy" id="1481663"/>
    <lineage>
        <taxon>Bacteria</taxon>
        <taxon>Pseudomonadati</taxon>
        <taxon>Pseudomonadota</taxon>
        <taxon>Gammaproteobacteria</taxon>
        <taxon>Vibrionales</taxon>
        <taxon>Vibrionaceae</taxon>
        <taxon>Vibrio</taxon>
    </lineage>
</organism>
<gene>
    <name evidence="3" type="ORF">CGU03_17105</name>
    <name evidence="2" type="ORF">XV92_09430</name>
</gene>
<feature type="domain" description="DUF4123" evidence="1">
    <location>
        <begin position="10"/>
        <end position="120"/>
    </location>
</feature>
<evidence type="ECO:0000313" key="5">
    <source>
        <dbReference type="Proteomes" id="UP000216173"/>
    </source>
</evidence>
<reference evidence="5" key="3">
    <citation type="submission" date="2017-07" db="EMBL/GenBank/DDBJ databases">
        <authorList>
            <person name="Boucher Y."/>
            <person name="Orata F.D."/>
        </authorList>
    </citation>
    <scope>NUCLEOTIDE SEQUENCE [LARGE SCALE GENOMIC DNA]</scope>
    <source>
        <strain evidence="5">OYP9E10</strain>
    </source>
</reference>
<evidence type="ECO:0000313" key="4">
    <source>
        <dbReference type="Proteomes" id="UP000050491"/>
    </source>
</evidence>
<dbReference type="EMBL" id="LBGP01000013">
    <property type="protein sequence ID" value="KQB00787.1"/>
    <property type="molecule type" value="Genomic_DNA"/>
</dbReference>
<dbReference type="OrthoDB" id="5905401at2"/>
<protein>
    <submittedName>
        <fullName evidence="3">DUF4123 domain-containing protein</fullName>
    </submittedName>
</protein>
<evidence type="ECO:0000259" key="1">
    <source>
        <dbReference type="Pfam" id="PF13503"/>
    </source>
</evidence>
<evidence type="ECO:0000313" key="2">
    <source>
        <dbReference type="EMBL" id="KQB00787.1"/>
    </source>
</evidence>
<dbReference type="Pfam" id="PF13503">
    <property type="entry name" value="DUF4123"/>
    <property type="match status" value="1"/>
</dbReference>
<evidence type="ECO:0000313" key="3">
    <source>
        <dbReference type="EMBL" id="PAR19371.1"/>
    </source>
</evidence>
<accession>A0A0Q0JXL7</accession>
<name>A0A0Q0JXL7_VIBMT</name>